<dbReference type="Gene3D" id="3.30.420.10">
    <property type="entry name" value="Ribonuclease H-like superfamily/Ribonuclease H"/>
    <property type="match status" value="1"/>
</dbReference>
<dbReference type="SUPFAM" id="SSF56672">
    <property type="entry name" value="DNA/RNA polymerases"/>
    <property type="match status" value="1"/>
</dbReference>
<evidence type="ECO:0000256" key="1">
    <source>
        <dbReference type="SAM" id="MobiDB-lite"/>
    </source>
</evidence>
<dbReference type="GO" id="GO:0003676">
    <property type="term" value="F:nucleic acid binding"/>
    <property type="evidence" value="ECO:0007669"/>
    <property type="project" value="InterPro"/>
</dbReference>
<dbReference type="InterPro" id="IPR001584">
    <property type="entry name" value="Integrase_cat-core"/>
</dbReference>
<dbReference type="GO" id="GO:0015074">
    <property type="term" value="P:DNA integration"/>
    <property type="evidence" value="ECO:0007669"/>
    <property type="project" value="InterPro"/>
</dbReference>
<feature type="domain" description="Integrase catalytic" evidence="2">
    <location>
        <begin position="1020"/>
        <end position="1194"/>
    </location>
</feature>
<comment type="caution">
    <text evidence="3">The sequence shown here is derived from an EMBL/GenBank/DDBJ whole genome shotgun (WGS) entry which is preliminary data.</text>
</comment>
<feature type="region of interest" description="Disordered" evidence="1">
    <location>
        <begin position="98"/>
        <end position="161"/>
    </location>
</feature>
<keyword evidence="4" id="KW-1185">Reference proteome</keyword>
<dbReference type="InterPro" id="IPR012337">
    <property type="entry name" value="RNaseH-like_sf"/>
</dbReference>
<dbReference type="InterPro" id="IPR043502">
    <property type="entry name" value="DNA/RNA_pol_sf"/>
</dbReference>
<evidence type="ECO:0000313" key="4">
    <source>
        <dbReference type="Proteomes" id="UP000591131"/>
    </source>
</evidence>
<dbReference type="SUPFAM" id="SSF53098">
    <property type="entry name" value="Ribonuclease H-like"/>
    <property type="match status" value="1"/>
</dbReference>
<reference evidence="3 4" key="1">
    <citation type="submission" date="2020-04" db="EMBL/GenBank/DDBJ databases">
        <title>Perkinsus chesapeaki whole genome sequence.</title>
        <authorList>
            <person name="Bogema D.R."/>
        </authorList>
    </citation>
    <scope>NUCLEOTIDE SEQUENCE [LARGE SCALE GENOMIC DNA]</scope>
    <source>
        <strain evidence="3">ATCC PRA-425</strain>
    </source>
</reference>
<gene>
    <name evidence="3" type="ORF">FOL47_011226</name>
</gene>
<accession>A0A7J6L053</accession>
<evidence type="ECO:0000313" key="3">
    <source>
        <dbReference type="EMBL" id="KAF4652199.1"/>
    </source>
</evidence>
<dbReference type="EMBL" id="JAAPAO010000952">
    <property type="protein sequence ID" value="KAF4652199.1"/>
    <property type="molecule type" value="Genomic_DNA"/>
</dbReference>
<name>A0A7J6L053_PERCH</name>
<evidence type="ECO:0000259" key="2">
    <source>
        <dbReference type="PROSITE" id="PS50994"/>
    </source>
</evidence>
<dbReference type="OrthoDB" id="10049357at2759"/>
<feature type="non-terminal residue" evidence="3">
    <location>
        <position position="1"/>
    </location>
</feature>
<dbReference type="Proteomes" id="UP000591131">
    <property type="component" value="Unassembled WGS sequence"/>
</dbReference>
<dbReference type="InterPro" id="IPR036397">
    <property type="entry name" value="RNaseH_sf"/>
</dbReference>
<sequence length="1324" mass="146469">MYFRTDMNQVSVPDLEAHFRSLGAKDCMVVHHSRGHTYGLAAFTDSNEMHSKLASASNSSLGLTRTAVSPETHTSPSASANSSIHAYTIARAIDDCNDSSSPPVDSVLSNDSSSPPVDSILSNDSSSPPVDSVLSNDSSSPPVDSVLSNDSSSSPVDPVLSSDAGACRSTPAFVSECNVQCDDVVRSLQILPEVTLNADFCGTSVRCVVDSAAGHSYIATSDVSSFNVSPKTLQDSFSVKVANGSIVRVGLYLPGLLTLLDHDQRQPVCSEYVHLRVLPSTCSLGCGEWPTILLGRDLMDQLSILVEARRCLRQGRVLYDYSSEVDNVRSLLASDDRVLRLATADVGKPVEAAEFVSLSVDSDGQKKAAGYCKHLETRRSFGDDQRGFYSTLVPLEDKVEERFPGCQTHQWQVCCPSPKTVKPSRRYADKMYSQLTAERRAQHDALVDQYLQRHHWSPAVGQAGPAAAEVFMVGGAGTSVKPRLVCDFRPLNSAIPKSSSAASFLPVVMAAVRLVRPHALVCADMHSAFYMLHLCDHDGCLNALQLRCGDGRLFESSRVCFGVGFGPEGLGCTLGRQREQILQDPPARMRNSDTSRPEFQQLQPFIRPKATTLGVTLAFRPLPVATLCLFCDRQDRLQAAREILAQDHWSKTEIYAAAGGIGHDPVGLHGLVKPYCDATRRLVGGVFSKVSWNKPLQEADFSKDQWLAWSTLRQCLLSHVDDHLLNRCIGGGISDNHDDVFSLAEFLHSQISHDLCFEPCGADCPRHIDRPEVPNDVSADCVRLLQEVNPLSATILCQADYVSRCLEIGSRLEADDNCKIISPVPSDQHHSSLISDVLRLCWGVNQCCSLVAVYHWCWKVWLVQARTRRLRGRRHRAHTRDFPDFPTLWDNDDLQFLLRTDQRSNSHIGTLSVCDSGGAGPYYRLDDLVYFRSNCSNGTVAYRAVVSDLLRDFVLRDIHRNYSHCGVTGMCSRFIEAFFCRALRSSAVRVRRQCPCCASLDARFAWALPIGGPYFNIRALLESPDYVSYSVVGIDFMTLAPGIKVLVCVCCATRHCTLLYLRKEDTRHALQGVRELSLSRGKPILLLSDRAAYFRSEEWSRSLRQQGIRAIHTASRSPWEGAVYERVNLEIRRVLKFLADIPKIQRLLKKFDPNSVNDTYALRMLLLEIELMCNTRPIGMSSGSSTFDDHMEVISPDRLAYGFQRRLDDYTRPVPLATTTPSPTTSDDDCPDFDDIIQGASKRVGEDGILPSMVETAPSRLSAIRNSFLSFHFQQLKDRSARQCGSNSRLPAHVFSVGEAVFVKNDKQIFGAHILELLPGKDKV</sequence>
<dbReference type="PROSITE" id="PS50994">
    <property type="entry name" value="INTEGRASE"/>
    <property type="match status" value="1"/>
</dbReference>
<protein>
    <recommendedName>
        <fullName evidence="2">Integrase catalytic domain-containing protein</fullName>
    </recommendedName>
</protein>
<organism evidence="3 4">
    <name type="scientific">Perkinsus chesapeaki</name>
    <name type="common">Clam parasite</name>
    <name type="synonym">Perkinsus andrewsi</name>
    <dbReference type="NCBI Taxonomy" id="330153"/>
    <lineage>
        <taxon>Eukaryota</taxon>
        <taxon>Sar</taxon>
        <taxon>Alveolata</taxon>
        <taxon>Perkinsozoa</taxon>
        <taxon>Perkinsea</taxon>
        <taxon>Perkinsida</taxon>
        <taxon>Perkinsidae</taxon>
        <taxon>Perkinsus</taxon>
    </lineage>
</organism>
<proteinExistence type="predicted"/>